<dbReference type="KEGG" id="ppai:E1956_44090"/>
<dbReference type="Gene3D" id="1.10.10.10">
    <property type="entry name" value="Winged helix-like DNA-binding domain superfamily/Winged helix DNA-binding domain"/>
    <property type="match status" value="1"/>
</dbReference>
<evidence type="ECO:0000256" key="2">
    <source>
        <dbReference type="ARBA" id="ARBA00023125"/>
    </source>
</evidence>
<dbReference type="OrthoDB" id="8962745at2"/>
<dbReference type="GO" id="GO:0003677">
    <property type="term" value="F:DNA binding"/>
    <property type="evidence" value="ECO:0007669"/>
    <property type="project" value="UniProtKB-KW"/>
</dbReference>
<dbReference type="AlphaFoldDB" id="A0A4P7D6T0"/>
<reference evidence="6 7" key="1">
    <citation type="submission" date="2019-03" db="EMBL/GenBank/DDBJ databases">
        <title>Paraburkholderia sp. 7MH5, isolated from subtropical forest soil.</title>
        <authorList>
            <person name="Gao Z.-H."/>
            <person name="Qiu L.-H."/>
        </authorList>
    </citation>
    <scope>NUCLEOTIDE SEQUENCE [LARGE SCALE GENOMIC DNA]</scope>
    <source>
        <strain evidence="6 7">7MH5</strain>
        <plasmid evidence="6 7">unnamed1</plasmid>
    </source>
</reference>
<keyword evidence="2" id="KW-0238">DNA-binding</keyword>
<evidence type="ECO:0000313" key="6">
    <source>
        <dbReference type="EMBL" id="QBR04466.1"/>
    </source>
</evidence>
<keyword evidence="7" id="KW-1185">Reference proteome</keyword>
<keyword evidence="1" id="KW-0805">Transcription regulation</keyword>
<evidence type="ECO:0000256" key="3">
    <source>
        <dbReference type="ARBA" id="ARBA00023163"/>
    </source>
</evidence>
<dbReference type="PANTHER" id="PTHR33164:SF64">
    <property type="entry name" value="TRANSCRIPTIONAL REGULATOR SLYA"/>
    <property type="match status" value="1"/>
</dbReference>
<evidence type="ECO:0000256" key="1">
    <source>
        <dbReference type="ARBA" id="ARBA00023015"/>
    </source>
</evidence>
<accession>A0A4P7D6T0</accession>
<feature type="domain" description="HTH marR-type" evidence="5">
    <location>
        <begin position="1"/>
        <end position="119"/>
    </location>
</feature>
<geneLocation type="plasmid" evidence="6 7">
    <name>unnamed1</name>
</geneLocation>
<dbReference type="InterPro" id="IPR036390">
    <property type="entry name" value="WH_DNA-bd_sf"/>
</dbReference>
<dbReference type="PRINTS" id="PR00598">
    <property type="entry name" value="HTHMARR"/>
</dbReference>
<protein>
    <submittedName>
        <fullName evidence="6">MarR family transcriptional regulator</fullName>
    </submittedName>
</protein>
<dbReference type="InterPro" id="IPR000835">
    <property type="entry name" value="HTH_MarR-typ"/>
</dbReference>
<dbReference type="Proteomes" id="UP000295727">
    <property type="component" value="Plasmid unnamed1"/>
</dbReference>
<dbReference type="SUPFAM" id="SSF46785">
    <property type="entry name" value="Winged helix' DNA-binding domain"/>
    <property type="match status" value="1"/>
</dbReference>
<dbReference type="EMBL" id="CP038152">
    <property type="protein sequence ID" value="QBR04466.1"/>
    <property type="molecule type" value="Genomic_DNA"/>
</dbReference>
<dbReference type="InterPro" id="IPR039422">
    <property type="entry name" value="MarR/SlyA-like"/>
</dbReference>
<dbReference type="GO" id="GO:0006950">
    <property type="term" value="P:response to stress"/>
    <property type="evidence" value="ECO:0007669"/>
    <property type="project" value="TreeGrafter"/>
</dbReference>
<dbReference type="Pfam" id="PF01047">
    <property type="entry name" value="MarR"/>
    <property type="match status" value="1"/>
</dbReference>
<feature type="region of interest" description="Disordered" evidence="4">
    <location>
        <begin position="127"/>
        <end position="147"/>
    </location>
</feature>
<evidence type="ECO:0000259" key="5">
    <source>
        <dbReference type="PROSITE" id="PS50995"/>
    </source>
</evidence>
<dbReference type="PANTHER" id="PTHR33164">
    <property type="entry name" value="TRANSCRIPTIONAL REGULATOR, MARR FAMILY"/>
    <property type="match status" value="1"/>
</dbReference>
<name>A0A4P7D6T0_9BURK</name>
<keyword evidence="3" id="KW-0804">Transcription</keyword>
<dbReference type="PROSITE" id="PS50995">
    <property type="entry name" value="HTH_MARR_2"/>
    <property type="match status" value="1"/>
</dbReference>
<keyword evidence="6" id="KW-0614">Plasmid</keyword>
<dbReference type="RefSeq" id="WP_134760876.1">
    <property type="nucleotide sequence ID" value="NZ_CP038152.1"/>
</dbReference>
<proteinExistence type="predicted"/>
<evidence type="ECO:0000256" key="4">
    <source>
        <dbReference type="SAM" id="MobiDB-lite"/>
    </source>
</evidence>
<dbReference type="GO" id="GO:0003700">
    <property type="term" value="F:DNA-binding transcription factor activity"/>
    <property type="evidence" value="ECO:0007669"/>
    <property type="project" value="InterPro"/>
</dbReference>
<dbReference type="InterPro" id="IPR036388">
    <property type="entry name" value="WH-like_DNA-bd_sf"/>
</dbReference>
<sequence>MGNAFSKALKPYGLSLSEWRVCASLGNVPHQRLSELAPQACVDMSVLSRIVDRLTAQGLVSRERSCNDGRAVQLALTEKGAALTREIVPLAEHYEAVALNCFSAAEAELLREWLVRLYDNAEPLDDLHVDAESTPPGQPLAVPARGD</sequence>
<dbReference type="SMART" id="SM00347">
    <property type="entry name" value="HTH_MARR"/>
    <property type="match status" value="1"/>
</dbReference>
<organism evidence="6 7">
    <name type="scientific">Paraburkholderia pallida</name>
    <dbReference type="NCBI Taxonomy" id="2547399"/>
    <lineage>
        <taxon>Bacteria</taxon>
        <taxon>Pseudomonadati</taxon>
        <taxon>Pseudomonadota</taxon>
        <taxon>Betaproteobacteria</taxon>
        <taxon>Burkholderiales</taxon>
        <taxon>Burkholderiaceae</taxon>
        <taxon>Paraburkholderia</taxon>
    </lineage>
</organism>
<gene>
    <name evidence="6" type="ORF">E1956_44090</name>
</gene>
<evidence type="ECO:0000313" key="7">
    <source>
        <dbReference type="Proteomes" id="UP000295727"/>
    </source>
</evidence>